<feature type="region of interest" description="Disordered" evidence="1">
    <location>
        <begin position="2492"/>
        <end position="2532"/>
    </location>
</feature>
<dbReference type="VEuPathDB" id="TriTrypDB:LdBPK_060820.1"/>
<feature type="compositionally biased region" description="Polar residues" evidence="1">
    <location>
        <begin position="1512"/>
        <end position="1521"/>
    </location>
</feature>
<feature type="region of interest" description="Disordered" evidence="1">
    <location>
        <begin position="1473"/>
        <end position="1560"/>
    </location>
</feature>
<feature type="compositionally biased region" description="Polar residues" evidence="1">
    <location>
        <begin position="1528"/>
        <end position="1547"/>
    </location>
</feature>
<feature type="compositionally biased region" description="Low complexity" evidence="1">
    <location>
        <begin position="4246"/>
        <end position="4268"/>
    </location>
</feature>
<feature type="compositionally biased region" description="Polar residues" evidence="1">
    <location>
        <begin position="623"/>
        <end position="641"/>
    </location>
</feature>
<feature type="region of interest" description="Disordered" evidence="1">
    <location>
        <begin position="2117"/>
        <end position="2140"/>
    </location>
</feature>
<feature type="compositionally biased region" description="Low complexity" evidence="1">
    <location>
        <begin position="2048"/>
        <end position="2062"/>
    </location>
</feature>
<feature type="region of interest" description="Disordered" evidence="1">
    <location>
        <begin position="1074"/>
        <end position="1095"/>
    </location>
</feature>
<feature type="compositionally biased region" description="Polar residues" evidence="1">
    <location>
        <begin position="715"/>
        <end position="725"/>
    </location>
</feature>
<feature type="region of interest" description="Disordered" evidence="1">
    <location>
        <begin position="4296"/>
        <end position="4335"/>
    </location>
</feature>
<feature type="compositionally biased region" description="Basic and acidic residues" evidence="1">
    <location>
        <begin position="3166"/>
        <end position="3180"/>
    </location>
</feature>
<dbReference type="VEuPathDB" id="TriTrypDB:LdBPK_060810.1"/>
<feature type="compositionally biased region" description="Polar residues" evidence="1">
    <location>
        <begin position="1431"/>
        <end position="1443"/>
    </location>
</feature>
<evidence type="ECO:0000313" key="3">
    <source>
        <dbReference type="EMBL" id="TPP54830.1"/>
    </source>
</evidence>
<evidence type="ECO:0000313" key="4">
    <source>
        <dbReference type="Proteomes" id="UP000318447"/>
    </source>
</evidence>
<sequence>MDRPLSNAKDGDGVAVSGPPPAQATRLSAAPVVGASGSRRGSCNPLKAFGMKRRSGSDAPTSPQPPSVPSAPEAPLRKPRRGMGEAVASRDSPACVPSLSVGISIPSRATDDTPPVPTKKKSNGQTSQSELSGQQSPNCRAARTSRVHHGRIGVSAQLRFLSVTNCNSHASLLSGSGSRIGCSPVLREFARESFSLATASDDDVVKEDSACGQRSGTTATSSLSSSSTAPRRHSLTPHSTNAQYGARAVLIPTPPAVAAVGVSSLSSPHDLGGGSRPDSHAPVYHGSDAARRPSLLAGVKPAHVSTSSVGSEGRGESGCAQPPSVSRAGLSSSPFARCPSLVSSTNAGSPRDGTAKRSLAGCPFAAARPAPRSPSLSFADTNTSANTTASSPSSHTESTMAFGTSTTVMALASATGTAAMPRLNNAAAKKSLMSSAVASPHLMVPQRLASLASRLPATTCSAATTSTTHTATRDPKIISEAVLTTSTTATSITPTKGRRFNLRLSMFPVTASVATTAADCRVGSTLSDATHAITESAAVAAMTRASATAQYTVLEPLTSPSSSKSIASGITSAVSPDKLHPGPDGAQLCRRLRGSSELVASMPSMPSAPERLSGPTPLAEASTVIQGSHQPSPTQLSRQSQLVDYASKEDGSIVDMPAIGDGHGGQQASMVEKCGSAASPPRMPHHPQHAASEDGTASENAVLEVRARGTESPHLRSTTIASKLSPSGGGGTQYEAPPTLSSLDIVGVGKDEEGGVGADVVFVAGSSPLGEKPMPVPAHHSSGSNDRDDAAAPRGGVPRLHNRLSHDVALFPQTTPLQSALSTTPSRSKASSSAAGQRGLLTLFAELPSASPAATEAPADPNGDCGGSAVAAARDVPRLREGTGIGAMPSILTACPADFGGGMDTAHLSGRLHAGLPAPPGAPTLSPRLEVAERDLQHQDSTAPPPTFSSHTAEVPALAACASSPDGADVVARAKDAAAAKAMPPSSCFAGPLAESGLVTPLRTVPGRPKPGTSGSRIDSRLCTPSSDTSFLESKAGRLICSSTRWSVPTVSLVSTTQLPSNGATALLPTQGLATPRAPSAYPRGTHSSPKALSSVTSSAASSLLMRGAAAKSPTAGASRPPLSPPHLAAAAAAAPTPSTASDIAPVALLALADVASLSPRSASLGDGNKVALAAAQHRRTLDALAAGTLRSTAGSVSVRQTSSLSPFPPAKAPDDDTATWATPRSGSNSRVAVSTPNPPQRAGVFPSMPPPPSLSNTGGVSSLASHGVCPTTTANAHRFCDCSDGSLSDIGGSILTHHFVSSSRLVFDAPTTPKLPLHTGASAATAATAGAVGSSADVSSDDVTVAVGTSCGHDEPPAHDSLTFTEDAKGDERAPVGGGGSGAATVSTEAGYAAENPAHTQKTDSSLSSGRGNSTGGSGGDGDHRPSAARSFSGQATPTHRTATDNTAHHLSATCVMELPAHRPIAYLSAEKKREPHCRHHDDSKQPQRIEPMTSSQTAQSDSGAGRPRLTSLSSMTASANGDPLHLSTSACSSSKDVPENPSKSIVTDDGDDSARRLHKSKMPSLLDVDRLVSWLRSTSENGKSSMVRPSAEVDIGADGSATEGPGADAQLQASSTTAADTLAVSSAKGTSLRGTASKTMPYADGSISTNSPLLVRDGTRAGPSMCAPSLEKQSCFGDPHTTAHTAPTVPNAAAVVTATALSLQLSQSSTVSVHASVPADVGGVALCGSLDARGSACPLAVPSLPAGCQPHRQRAASTLGRGGPHAEIMGSSKGARAIVDKNASAAECDCEADETRSAAAEFSASTAAAASQLSVAQGDHNTRSSSRLSVAPSAPSDTAKAAEAAAGRRSVASAPASTEVRDAGDKHANDRCGGGPSRPVPLSSAMTSDGHRTDAAASHTQSQLHESSNSSLPTPRSTFLGSVPREIKRWAIAVLRRHRNRRSSGRCTGTEKDGTGSEVSSSSQASSLCARTREGRSHPPAAWKALEVKSARPLYAGQGQQTYNLFQSDGGVAMANGAAPAPLLLPARPLVPAASSLSEAPLPGVRSNRTSRSSSATSRSSFIHTAPLTPLFYSVLDYAAAGADDGGPHTAEVPYSVFGSAARAFRRCFSSAIAGGDGTNTPEHKRASDDTTASGSLASPASSTVVVLPAAQNSVITLAAATQRNVFRGTPLSRRTFLSALSGTAAPTLDAAGNADEISLAPPMPDLPACPITTKTVSMLQPGSDQLSGRTSTLHATDSTATSLSATITAPSSSSLRTTQPSGSSGAAAATALSSLSREPKYAPTPTNAADGAQSPGSAPRLLGSQRRRDRSTGDRDDPLGGTAAHQNVKADKHDQPPHHSCHLAAARLSLEPHPQSTRAPATARRPLSGCYGEDTTTIASMSRRGSAAITVEGCSSNTVLVLDAAHASALHTSLIPRTRCFSPTMPTVAAKTSCGRRGGNRRFSAGCSPLHPLAAHERWPVPTEKAESAAVAHDKMPSRIVLAAAAMPAPQRGAAGDPATPDATENRACGTLSNSAAAPSSWQRSHTGSFGGGKVNVATTTSSHAIAHPFAPSSSLPFMNSAGPVHRSGESSGSIAGGREGAVSRASVITATAPSTGADEGRSDDDAANENAATPPPAATRTAGANYSPPPLLSCDASPALFHLSSPLAFLHDRNESFTSGGIPALMLDDHDRNSQLSSPKRPRSDTGVPQPAALCSAAARGSVSRHQQDQQDRVVPVPAPPDSPARPSRAPSCTGATAAIPSPPAATSNYGVHAIVRTTAAGEAYTMLCGGNGGNGGTAGARAGSLNTTSHSVHDSPSSTVDAGAPAAGAAWPSANIPPFHYSLAQSPHATPSSPLSGAECDLATPVPPWDASGSGTRSGSGSLGGGHSVRTSSEFPSGTLSSLLYIPPELRRGPQWRHLKQHLGGLNNISSPSLSAIARHRRGRVGAARRSSSHRQAAPTSSSSLAVLAAAPGVDAGAKTPSRVSSPRSPSERCIAPTALAAGRRRVSDGAATNSAEELRFSRSFKANCSYKTLSYQVIGMRPLSDDVSELSLVSAVNNATVATVMSEWPSGNNASSSAMSRESTSMHANDVLPTTAAAEGPVVGARPSYATSSNAVHGSEEDEASSDTAAVTAAVHVSLPSRLLLRPTHERRSARLREVVGDGRPLRVPAVVIQSNADIDEGHNHPDRGDRDDGSDTEASANTHATTTGRSEGFQDVTSREDDQGSRCNSISAGSPRSIVSGATSRPGGRGAPQQRPIFYAAAAHDGDASCAAAALDAKRPPRQHGDVDLPGLLSMTTEAAERRDREGGIGALEHALTTERRRMPHPSFSYAAAARVSSRQLVFSDSGGVWLCPVSPLLPHPPTKAQLGELRAPLSSSWAQLLAITAGGDAVVDIRVMAAVLQTQCRTEHPARRSLDAVLPRLLLVVVGTATVATAAGETADGISHDFWWWLALGFSGFFIVLLIFTLLFSWSRSLDASASVPASSLHGRRHQQKQDNVGLFDGATFVSPAVTAMRNASTGMDGTSHGPGEASVSLLQYADHTNRCENAEMMAAALEGGVTPLSHYGEPPAPRPPATTTVLLAGHRPKKVTPASSRRSLDIHFRSAATVAPRAALATPPAAASLPKQLRSFPRAQRHRCPNDLGEVTPEADMDVAVSSLENPLTATDLHRAVPKLLADLVGGSALHSTPAAAAGEGRGGDDTPRDLPLDELTFSGAPALAWHGKPATQPTSPVPLQRASSQPQRSSSSDEVKQYYFGFKRSQETAATAACSELMPRRAWHEAAHAPVHRRSSQARRRPAEVQSEPAPGASREALLTNAPTTTVAAAALASLSPHDGAMFKPLTLTLATMPPFAARESGDATSLTELEPSPQGLHMASEDGAAAAGAATCRSSPRKSQHVSSLSRRRLRPELFRASGDGIPATAKAAVCRAQFNKRPVAQLHSSDARPTRQLLILHAAPASANSKPRGHWRDRPLSSQPPVRSRGGASSSLAAQRTASAGSTTAVRSVSTTVTKGVPQLFFGKRGASPVRPPAAAASSQPTAATAKGARGGSGGTAARRPPIAKPLSVDHLTEALAPALVSPSVFSSVSPQPAAASVARGSPAPTMFTAAGGASISPSGWAVAPHRGSFSPSMNGRSPLHNSPRRKRSASLVTFLDKDDVRAGSEPRGVHAPPPLAQKVQLPQSCELSAGPPSSFYASPSASGSAGAARLERVSDPAAATAATGVDVAPVLRNAGVAVAQGHQILTLPSAAAAVERRRAQSPATREPSAAAPATPPHSATTATPLELPTDVAARRTPAALAQPAFLTTRHHGGGATAAAALTPGPAEESRGIGAEESCDSDDGDSVSSGASTVAAGMLPAAPRGRRGTFTTVPPASTVTAQQRQLHSTASAYSDARQQLFCTSGIEVLRITHPTGVVQESPAPLSALARDPRHYDVTHTASHYPSTTSDRHLLAAHSNAALPARSHFSGAQVTNASATRSTGSIH</sequence>
<comment type="caution">
    <text evidence="3">The sequence shown here is derived from an EMBL/GenBank/DDBJ whole genome shotgun (WGS) entry which is preliminary data.</text>
</comment>
<feature type="compositionally biased region" description="Polar residues" evidence="1">
    <location>
        <begin position="2222"/>
        <end position="2232"/>
    </location>
</feature>
<feature type="compositionally biased region" description="Low complexity" evidence="1">
    <location>
        <begin position="3597"/>
        <end position="3611"/>
    </location>
</feature>
<feature type="compositionally biased region" description="Polar residues" evidence="1">
    <location>
        <begin position="1193"/>
        <end position="1206"/>
    </location>
</feature>
<dbReference type="EMBL" id="RHLC01000039">
    <property type="protein sequence ID" value="TPP54830.1"/>
    <property type="molecule type" value="Genomic_DNA"/>
</dbReference>
<feature type="compositionally biased region" description="Low complexity" evidence="1">
    <location>
        <begin position="3722"/>
        <end position="3732"/>
    </location>
</feature>
<dbReference type="VEuPathDB" id="TriTrypDB:LDHU3_06.0950"/>
<dbReference type="Proteomes" id="UP000318447">
    <property type="component" value="Unassembled WGS sequence"/>
</dbReference>
<feature type="region of interest" description="Disordered" evidence="1">
    <location>
        <begin position="4111"/>
        <end position="4135"/>
    </location>
</feature>
<dbReference type="VEuPathDB" id="TriTrypDB:LdCL_060013200"/>
<feature type="compositionally biased region" description="Polar residues" evidence="1">
    <location>
        <begin position="2791"/>
        <end position="2805"/>
    </location>
</feature>
<feature type="region of interest" description="Disordered" evidence="1">
    <location>
        <begin position="3090"/>
        <end position="3115"/>
    </location>
</feature>
<feature type="region of interest" description="Disordered" evidence="1">
    <location>
        <begin position="2926"/>
        <end position="2950"/>
    </location>
</feature>
<feature type="region of interest" description="Disordered" evidence="1">
    <location>
        <begin position="3674"/>
        <end position="3736"/>
    </location>
</feature>
<feature type="region of interest" description="Disordered" evidence="1">
    <location>
        <begin position="1"/>
        <end position="147"/>
    </location>
</feature>
<keyword evidence="2" id="KW-1133">Transmembrane helix</keyword>
<feature type="compositionally biased region" description="Low complexity" evidence="1">
    <location>
        <begin position="2729"/>
        <end position="2747"/>
    </location>
</feature>
<feature type="region of interest" description="Disordered" evidence="1">
    <location>
        <begin position="4006"/>
        <end position="4046"/>
    </location>
</feature>
<feature type="compositionally biased region" description="Low complexity" evidence="1">
    <location>
        <begin position="215"/>
        <end position="228"/>
    </location>
</feature>
<reference evidence="4" key="1">
    <citation type="submission" date="2019-02" db="EMBL/GenBank/DDBJ databases">
        <title>FDA dAtabase for Regulatory Grade micrObial Sequences (FDA-ARGOS): Supporting development and validation of Infectious Disease Dx tests.</title>
        <authorList>
            <person name="Duncan R."/>
            <person name="Fisher C."/>
            <person name="Tallon L."/>
            <person name="Sadzewicz L."/>
            <person name="Sengamalay N."/>
            <person name="Ott S."/>
            <person name="Godinez A."/>
            <person name="Nagaraj S."/>
            <person name="Vavikolanu K."/>
            <person name="Nadendla S."/>
            <person name="Aluvathingal J."/>
            <person name="Sichtig H."/>
        </authorList>
    </citation>
    <scope>NUCLEOTIDE SEQUENCE [LARGE SCALE GENOMIC DNA]</scope>
    <source>
        <strain evidence="4">FDAARGOS_361</strain>
    </source>
</reference>
<feature type="compositionally biased region" description="Polar residues" evidence="1">
    <location>
        <begin position="1220"/>
        <end position="1236"/>
    </location>
</feature>
<accession>A0A504Y9G0</accession>
<feature type="region of interest" description="Disordered" evidence="1">
    <location>
        <begin position="1815"/>
        <end position="1922"/>
    </location>
</feature>
<feature type="region of interest" description="Disordered" evidence="1">
    <location>
        <begin position="4240"/>
        <end position="4268"/>
    </location>
</feature>
<feature type="compositionally biased region" description="Polar residues" evidence="1">
    <location>
        <begin position="1013"/>
        <end position="1022"/>
    </location>
</feature>
<feature type="region of interest" description="Disordered" evidence="1">
    <location>
        <begin position="3160"/>
        <end position="3240"/>
    </location>
</feature>
<feature type="compositionally biased region" description="Basic and acidic residues" evidence="1">
    <location>
        <begin position="1861"/>
        <end position="1872"/>
    </location>
</feature>
<feature type="transmembrane region" description="Helical" evidence="2">
    <location>
        <begin position="3405"/>
        <end position="3423"/>
    </location>
</feature>
<feature type="region of interest" description="Disordered" evidence="1">
    <location>
        <begin position="267"/>
        <end position="286"/>
    </location>
</feature>
<feature type="compositionally biased region" description="Low complexity" evidence="1">
    <location>
        <begin position="4011"/>
        <end position="4032"/>
    </location>
</feature>
<feature type="region of interest" description="Disordered" evidence="1">
    <location>
        <begin position="2222"/>
        <end position="2375"/>
    </location>
</feature>
<feature type="compositionally biased region" description="Low complexity" evidence="1">
    <location>
        <begin position="1835"/>
        <end position="1859"/>
    </location>
</feature>
<organism evidence="3 4">
    <name type="scientific">Leishmania donovani</name>
    <dbReference type="NCBI Taxonomy" id="5661"/>
    <lineage>
        <taxon>Eukaryota</taxon>
        <taxon>Discoba</taxon>
        <taxon>Euglenozoa</taxon>
        <taxon>Kinetoplastea</taxon>
        <taxon>Metakinetoplastina</taxon>
        <taxon>Trypanosomatida</taxon>
        <taxon>Trypanosomatidae</taxon>
        <taxon>Leishmaniinae</taxon>
        <taxon>Leishmania</taxon>
    </lineage>
</organism>
<feature type="compositionally biased region" description="Basic residues" evidence="1">
    <location>
        <begin position="3772"/>
        <end position="3782"/>
    </location>
</feature>
<feature type="region of interest" description="Disordered" evidence="1">
    <location>
        <begin position="1941"/>
        <end position="1982"/>
    </location>
</feature>
<feature type="compositionally biased region" description="Low complexity" evidence="1">
    <location>
        <begin position="2233"/>
        <end position="2279"/>
    </location>
</feature>
<keyword evidence="2" id="KW-0472">Membrane</keyword>
<feature type="compositionally biased region" description="Polar residues" evidence="1">
    <location>
        <begin position="1900"/>
        <end position="1922"/>
    </location>
</feature>
<feature type="transmembrane region" description="Helical" evidence="2">
    <location>
        <begin position="3435"/>
        <end position="3458"/>
    </location>
</feature>
<feature type="compositionally biased region" description="Low complexity" evidence="1">
    <location>
        <begin position="2612"/>
        <end position="2629"/>
    </location>
</feature>
<feature type="region of interest" description="Disordered" evidence="1">
    <location>
        <begin position="600"/>
        <end position="641"/>
    </location>
</feature>
<feature type="region of interest" description="Disordered" evidence="1">
    <location>
        <begin position="769"/>
        <end position="800"/>
    </location>
</feature>
<gene>
    <name evidence="3" type="ORF">CGC21_24185</name>
</gene>
<feature type="region of interest" description="Disordered" evidence="1">
    <location>
        <begin position="2830"/>
        <end position="2879"/>
    </location>
</feature>
<feature type="compositionally biased region" description="Polar residues" evidence="1">
    <location>
        <begin position="1494"/>
        <end position="1504"/>
    </location>
</feature>
<feature type="compositionally biased region" description="Polar residues" evidence="1">
    <location>
        <begin position="2830"/>
        <end position="2840"/>
    </location>
</feature>
<dbReference type="VEuPathDB" id="TriTrypDB:LdCL_060013300"/>
<feature type="region of interest" description="Disordered" evidence="1">
    <location>
        <begin position="2665"/>
        <end position="2747"/>
    </location>
</feature>
<feature type="region of interest" description="Disordered" evidence="1">
    <location>
        <begin position="2039"/>
        <end position="2062"/>
    </location>
</feature>
<feature type="region of interest" description="Disordered" evidence="1">
    <location>
        <begin position="2791"/>
        <end position="2811"/>
    </location>
</feature>
<feature type="region of interest" description="Disordered" evidence="1">
    <location>
        <begin position="1597"/>
        <end position="1616"/>
    </location>
</feature>
<feature type="region of interest" description="Disordered" evidence="1">
    <location>
        <begin position="557"/>
        <end position="586"/>
    </location>
</feature>
<feature type="region of interest" description="Disordered" evidence="1">
    <location>
        <begin position="2564"/>
        <end position="2629"/>
    </location>
</feature>
<feature type="compositionally biased region" description="Low complexity" evidence="1">
    <location>
        <begin position="2930"/>
        <end position="2950"/>
    </location>
</feature>
<feature type="compositionally biased region" description="Polar residues" evidence="1">
    <location>
        <begin position="3183"/>
        <end position="3196"/>
    </location>
</feature>
<feature type="compositionally biased region" description="Gly residues" evidence="1">
    <location>
        <begin position="2861"/>
        <end position="2872"/>
    </location>
</feature>
<feature type="region of interest" description="Disordered" evidence="1">
    <location>
        <begin position="3944"/>
        <end position="3994"/>
    </location>
</feature>
<evidence type="ECO:0000256" key="1">
    <source>
        <dbReference type="SAM" id="MobiDB-lite"/>
    </source>
</evidence>
<dbReference type="VEuPathDB" id="TriTrypDB:LDHU3_06.0940"/>
<protein>
    <submittedName>
        <fullName evidence="3">Putative integral membrane protein</fullName>
    </submittedName>
</protein>
<feature type="compositionally biased region" description="Low complexity" evidence="1">
    <location>
        <begin position="1959"/>
        <end position="1969"/>
    </location>
</feature>
<feature type="region of interest" description="Disordered" evidence="1">
    <location>
        <begin position="299"/>
        <end position="332"/>
    </location>
</feature>
<feature type="region of interest" description="Disordered" evidence="1">
    <location>
        <begin position="1398"/>
        <end position="1443"/>
    </location>
</feature>
<feature type="compositionally biased region" description="Polar residues" evidence="1">
    <location>
        <begin position="2514"/>
        <end position="2531"/>
    </location>
</feature>
<feature type="compositionally biased region" description="Basic and acidic residues" evidence="1">
    <location>
        <begin position="705"/>
        <end position="714"/>
    </location>
</feature>
<feature type="compositionally biased region" description="Low complexity" evidence="1">
    <location>
        <begin position="558"/>
        <end position="573"/>
    </location>
</feature>
<feature type="compositionally biased region" description="Basic and acidic residues" evidence="1">
    <location>
        <begin position="2331"/>
        <end position="2340"/>
    </location>
</feature>
<feature type="region of interest" description="Disordered" evidence="1">
    <location>
        <begin position="365"/>
        <end position="399"/>
    </location>
</feature>
<feature type="region of interest" description="Disordered" evidence="1">
    <location>
        <begin position="3597"/>
        <end position="3632"/>
    </location>
</feature>
<feature type="region of interest" description="Disordered" evidence="1">
    <location>
        <begin position="3842"/>
        <end position="3899"/>
    </location>
</feature>
<feature type="region of interest" description="Disordered" evidence="1">
    <location>
        <begin position="3767"/>
        <end position="3798"/>
    </location>
</feature>
<feature type="compositionally biased region" description="Low complexity" evidence="1">
    <location>
        <begin position="365"/>
        <end position="396"/>
    </location>
</feature>
<evidence type="ECO:0000256" key="2">
    <source>
        <dbReference type="SAM" id="Phobius"/>
    </source>
</evidence>
<feature type="compositionally biased region" description="Polar residues" evidence="1">
    <location>
        <begin position="123"/>
        <end position="138"/>
    </location>
</feature>
<feature type="compositionally biased region" description="Low complexity" evidence="1">
    <location>
        <begin position="3967"/>
        <end position="3994"/>
    </location>
</feature>
<proteinExistence type="predicted"/>
<name>A0A504Y9G0_LEIDO</name>
<feature type="region of interest" description="Disordered" evidence="1">
    <location>
        <begin position="1193"/>
        <end position="1240"/>
    </location>
</feature>
<feature type="region of interest" description="Disordered" evidence="1">
    <location>
        <begin position="201"/>
        <end position="241"/>
    </location>
</feature>
<feature type="region of interest" description="Disordered" evidence="1">
    <location>
        <begin position="1000"/>
        <end position="1022"/>
    </location>
</feature>
<feature type="compositionally biased region" description="Basic residues" evidence="1">
    <location>
        <begin position="3878"/>
        <end position="3893"/>
    </location>
</feature>
<feature type="compositionally biased region" description="Basic and acidic residues" evidence="1">
    <location>
        <begin position="1473"/>
        <end position="1489"/>
    </location>
</feature>
<feature type="compositionally biased region" description="Basic and acidic residues" evidence="1">
    <location>
        <begin position="3683"/>
        <end position="3693"/>
    </location>
</feature>
<feature type="compositionally biased region" description="Low complexity" evidence="1">
    <location>
        <begin position="4301"/>
        <end position="4311"/>
    </location>
</feature>
<feature type="region of interest" description="Disordered" evidence="1">
    <location>
        <begin position="675"/>
        <end position="738"/>
    </location>
</feature>
<feature type="compositionally biased region" description="Polar residues" evidence="1">
    <location>
        <begin position="3212"/>
        <end position="3221"/>
    </location>
</feature>
<keyword evidence="2" id="KW-0812">Transmembrane</keyword>